<accession>Q3A6K5</accession>
<proteinExistence type="predicted"/>
<feature type="region of interest" description="Disordered" evidence="1">
    <location>
        <begin position="86"/>
        <end position="119"/>
    </location>
</feature>
<dbReference type="Pfam" id="PF05036">
    <property type="entry name" value="SPOR"/>
    <property type="match status" value="1"/>
</dbReference>
<dbReference type="OrthoDB" id="7063246at2"/>
<protein>
    <submittedName>
        <fullName evidence="4">SPOR domain protein</fullName>
    </submittedName>
</protein>
<dbReference type="InterPro" id="IPR052521">
    <property type="entry name" value="Cell_div_SPOR-domain"/>
</dbReference>
<evidence type="ECO:0000256" key="2">
    <source>
        <dbReference type="SAM" id="Phobius"/>
    </source>
</evidence>
<evidence type="ECO:0000313" key="4">
    <source>
        <dbReference type="EMBL" id="ABA88002.1"/>
    </source>
</evidence>
<gene>
    <name evidence="4" type="ordered locus">Pcar_0743</name>
</gene>
<reference evidence="5" key="1">
    <citation type="submission" date="2005-10" db="EMBL/GenBank/DDBJ databases">
        <title>Complete sequence of Pelobacter carbinolicus DSM 2380.</title>
        <authorList>
            <person name="Copeland A."/>
            <person name="Lucas S."/>
            <person name="Lapidus A."/>
            <person name="Barry K."/>
            <person name="Detter J.C."/>
            <person name="Glavina T."/>
            <person name="Hammon N."/>
            <person name="Israni S."/>
            <person name="Pitluck S."/>
            <person name="Chertkov O."/>
            <person name="Schmutz J."/>
            <person name="Larimer F."/>
            <person name="Land M."/>
            <person name="Kyrpides N."/>
            <person name="Ivanova N."/>
            <person name="Richardson P."/>
        </authorList>
    </citation>
    <scope>NUCLEOTIDE SEQUENCE [LARGE SCALE GENOMIC DNA]</scope>
    <source>
        <strain evidence="5">DSM 2380 / NBRC 103641 / GraBd1</strain>
    </source>
</reference>
<keyword evidence="2" id="KW-0812">Transmembrane</keyword>
<feature type="transmembrane region" description="Helical" evidence="2">
    <location>
        <begin position="20"/>
        <end position="39"/>
    </location>
</feature>
<dbReference type="EMBL" id="CP000142">
    <property type="protein sequence ID" value="ABA88002.1"/>
    <property type="molecule type" value="Genomic_DNA"/>
</dbReference>
<keyword evidence="2" id="KW-0472">Membrane</keyword>
<evidence type="ECO:0000259" key="3">
    <source>
        <dbReference type="PROSITE" id="PS51724"/>
    </source>
</evidence>
<dbReference type="RefSeq" id="WP_011340445.1">
    <property type="nucleotide sequence ID" value="NC_007498.2"/>
</dbReference>
<evidence type="ECO:0000256" key="1">
    <source>
        <dbReference type="SAM" id="MobiDB-lite"/>
    </source>
</evidence>
<dbReference type="AlphaFoldDB" id="Q3A6K5"/>
<keyword evidence="5" id="KW-1185">Reference proteome</keyword>
<name>Q3A6K5_SYNC1</name>
<dbReference type="InterPro" id="IPR007730">
    <property type="entry name" value="SPOR-like_dom"/>
</dbReference>
<dbReference type="GO" id="GO:0042834">
    <property type="term" value="F:peptidoglycan binding"/>
    <property type="evidence" value="ECO:0007669"/>
    <property type="project" value="InterPro"/>
</dbReference>
<dbReference type="GO" id="GO:0032153">
    <property type="term" value="C:cell division site"/>
    <property type="evidence" value="ECO:0007669"/>
    <property type="project" value="TreeGrafter"/>
</dbReference>
<dbReference type="Gene3D" id="3.30.70.1070">
    <property type="entry name" value="Sporulation related repeat"/>
    <property type="match status" value="1"/>
</dbReference>
<dbReference type="PANTHER" id="PTHR38687">
    <property type="entry name" value="CELL DIVISION PROTEIN DEDD-RELATED"/>
    <property type="match status" value="1"/>
</dbReference>
<dbReference type="PROSITE" id="PS51724">
    <property type="entry name" value="SPOR"/>
    <property type="match status" value="1"/>
</dbReference>
<keyword evidence="2" id="KW-1133">Transmembrane helix</keyword>
<organism evidence="4 5">
    <name type="scientific">Syntrophotalea carbinolica (strain DSM 2380 / NBRC 103641 / GraBd1)</name>
    <name type="common">Pelobacter carbinolicus</name>
    <dbReference type="NCBI Taxonomy" id="338963"/>
    <lineage>
        <taxon>Bacteria</taxon>
        <taxon>Pseudomonadati</taxon>
        <taxon>Thermodesulfobacteriota</taxon>
        <taxon>Desulfuromonadia</taxon>
        <taxon>Desulfuromonadales</taxon>
        <taxon>Syntrophotaleaceae</taxon>
        <taxon>Syntrophotalea</taxon>
    </lineage>
</organism>
<dbReference type="GO" id="GO:0030428">
    <property type="term" value="C:cell septum"/>
    <property type="evidence" value="ECO:0007669"/>
    <property type="project" value="TreeGrafter"/>
</dbReference>
<dbReference type="PANTHER" id="PTHR38687:SF1">
    <property type="entry name" value="CELL DIVISION PROTEIN DEDD"/>
    <property type="match status" value="1"/>
</dbReference>
<dbReference type="Proteomes" id="UP000002534">
    <property type="component" value="Chromosome"/>
</dbReference>
<dbReference type="KEGG" id="pca:Pcar_0743"/>
<reference evidence="4 5" key="2">
    <citation type="journal article" date="2012" name="BMC Genomics">
        <title>The genome of Pelobacter carbinolicus reveals surprising metabolic capabilities and physiological features.</title>
        <authorList>
            <person name="Aklujkar M."/>
            <person name="Haveman S.A."/>
            <person name="Didonato R.Jr."/>
            <person name="Chertkov O."/>
            <person name="Han C.S."/>
            <person name="Land M.L."/>
            <person name="Brown P."/>
            <person name="Lovley D.R."/>
        </authorList>
    </citation>
    <scope>NUCLEOTIDE SEQUENCE [LARGE SCALE GENOMIC DNA]</scope>
    <source>
        <strain evidence="5">DSM 2380 / NBRC 103641 / GraBd1</strain>
    </source>
</reference>
<feature type="domain" description="SPOR" evidence="3">
    <location>
        <begin position="162"/>
        <end position="242"/>
    </location>
</feature>
<dbReference type="GO" id="GO:0032506">
    <property type="term" value="P:cytokinetic process"/>
    <property type="evidence" value="ECO:0007669"/>
    <property type="project" value="TreeGrafter"/>
</dbReference>
<sequence length="243" mass="25122">MSRQVVSRSQRRLEKKQTLVLVVLGLVIALVSYGLGVMVGRSGGDTIVQEDLTASDRIAIPVPDTAPGAGTASSVEDPAAPQLTFYNTLPEGNQPPIGSGINLPDQPPEPSVDPVDVRRDTPSLTEEVPVAPAPVAAKPKVVAPKPKPVASAPAKVVATPPPASGGAYAIQVVSVQKIAGAKNLQERLSKSGYAAFVEKADLGSKGIWYRVYVGPFATRSAADGAASTLKAAHLASAPLVRKR</sequence>
<dbReference type="SUPFAM" id="SSF110997">
    <property type="entry name" value="Sporulation related repeat"/>
    <property type="match status" value="1"/>
</dbReference>
<dbReference type="STRING" id="338963.Pcar_0743"/>
<dbReference type="InterPro" id="IPR036680">
    <property type="entry name" value="SPOR-like_sf"/>
</dbReference>
<dbReference type="eggNOG" id="COG3087">
    <property type="taxonomic scope" value="Bacteria"/>
</dbReference>
<dbReference type="HOGENOM" id="CLU_1155327_0_0_7"/>
<evidence type="ECO:0000313" key="5">
    <source>
        <dbReference type="Proteomes" id="UP000002534"/>
    </source>
</evidence>